<evidence type="ECO:0008006" key="3">
    <source>
        <dbReference type="Google" id="ProtNLM"/>
    </source>
</evidence>
<protein>
    <recommendedName>
        <fullName evidence="3">DNA-binding protein</fullName>
    </recommendedName>
</protein>
<gene>
    <name evidence="1" type="ORF">J2Z70_005099</name>
</gene>
<dbReference type="Proteomes" id="UP000773462">
    <property type="component" value="Unassembled WGS sequence"/>
</dbReference>
<proteinExistence type="predicted"/>
<dbReference type="EMBL" id="JAGGLV010000021">
    <property type="protein sequence ID" value="MBP2114915.1"/>
    <property type="molecule type" value="Genomic_DNA"/>
</dbReference>
<dbReference type="RefSeq" id="WP_209877716.1">
    <property type="nucleotide sequence ID" value="NZ_JAGGLV010000021.1"/>
</dbReference>
<evidence type="ECO:0000313" key="1">
    <source>
        <dbReference type="EMBL" id="MBP2114915.1"/>
    </source>
</evidence>
<sequence length="131" mass="14649">MKNHYTILGAALILGLCLVAGSFVIGDRIRAGYEMQLLTPAGAQTERQAEDHPLMTLAETAQFLRLSEDQVKNIMKAENAMLRNDGPFEGTKLPYLRIDNEFLFNKQQLTVWILAATQEHRVYAGEKLAGN</sequence>
<organism evidence="1 2">
    <name type="scientific">Paenibacillus silagei</name>
    <dbReference type="NCBI Taxonomy" id="1670801"/>
    <lineage>
        <taxon>Bacteria</taxon>
        <taxon>Bacillati</taxon>
        <taxon>Bacillota</taxon>
        <taxon>Bacilli</taxon>
        <taxon>Bacillales</taxon>
        <taxon>Paenibacillaceae</taxon>
        <taxon>Paenibacillus</taxon>
    </lineage>
</organism>
<comment type="caution">
    <text evidence="1">The sequence shown here is derived from an EMBL/GenBank/DDBJ whole genome shotgun (WGS) entry which is preliminary data.</text>
</comment>
<evidence type="ECO:0000313" key="2">
    <source>
        <dbReference type="Proteomes" id="UP000773462"/>
    </source>
</evidence>
<name>A0ABS4NXY5_9BACL</name>
<keyword evidence="2" id="KW-1185">Reference proteome</keyword>
<accession>A0ABS4NXY5</accession>
<reference evidence="1 2" key="1">
    <citation type="submission" date="2021-03" db="EMBL/GenBank/DDBJ databases">
        <title>Genomic Encyclopedia of Type Strains, Phase IV (KMG-IV): sequencing the most valuable type-strain genomes for metagenomic binning, comparative biology and taxonomic classification.</title>
        <authorList>
            <person name="Goeker M."/>
        </authorList>
    </citation>
    <scope>NUCLEOTIDE SEQUENCE [LARGE SCALE GENOMIC DNA]</scope>
    <source>
        <strain evidence="1 2">DSM 101953</strain>
    </source>
</reference>